<reference evidence="1" key="1">
    <citation type="journal article" date="2021" name="J Fungi (Basel)">
        <title>Virulence traits and population genomics of the black yeast Aureobasidium melanogenum.</title>
        <authorList>
            <person name="Cernosa A."/>
            <person name="Sun X."/>
            <person name="Gostincar C."/>
            <person name="Fang C."/>
            <person name="Gunde-Cimerman N."/>
            <person name="Song Z."/>
        </authorList>
    </citation>
    <scope>NUCLEOTIDE SEQUENCE</scope>
    <source>
        <strain evidence="1">EXF-9298</strain>
    </source>
</reference>
<accession>A0A9P8FM06</accession>
<dbReference type="AlphaFoldDB" id="A0A9P8FM06"/>
<evidence type="ECO:0000313" key="2">
    <source>
        <dbReference type="Proteomes" id="UP000729357"/>
    </source>
</evidence>
<protein>
    <recommendedName>
        <fullName evidence="3">Methyltransferase</fullName>
    </recommendedName>
</protein>
<gene>
    <name evidence="1" type="ORF">KCU98_g11505</name>
</gene>
<evidence type="ECO:0000313" key="1">
    <source>
        <dbReference type="EMBL" id="KAG9975189.1"/>
    </source>
</evidence>
<name>A0A9P8FM06_AURME</name>
<evidence type="ECO:0008006" key="3">
    <source>
        <dbReference type="Google" id="ProtNLM"/>
    </source>
</evidence>
<feature type="non-terminal residue" evidence="1">
    <location>
        <position position="119"/>
    </location>
</feature>
<sequence>QWYDYLAQATDQTPKTIRYSHNTRQALSQAGFTDISERVIKAPYRAWSTDPTAFNIGNFHQTALDLCFGLEALSLGPFSRVFGWSKQEIEAFLGCPCMDGKKTTCEMKRQLANYHFACG</sequence>
<dbReference type="Proteomes" id="UP000729357">
    <property type="component" value="Unassembled WGS sequence"/>
</dbReference>
<dbReference type="EMBL" id="JAHFXS010001856">
    <property type="protein sequence ID" value="KAG9975189.1"/>
    <property type="molecule type" value="Genomic_DNA"/>
</dbReference>
<proteinExistence type="predicted"/>
<reference evidence="1" key="2">
    <citation type="submission" date="2021-08" db="EMBL/GenBank/DDBJ databases">
        <authorList>
            <person name="Gostincar C."/>
            <person name="Sun X."/>
            <person name="Song Z."/>
            <person name="Gunde-Cimerman N."/>
        </authorList>
    </citation>
    <scope>NUCLEOTIDE SEQUENCE</scope>
    <source>
        <strain evidence="1">EXF-9298</strain>
    </source>
</reference>
<organism evidence="1 2">
    <name type="scientific">Aureobasidium melanogenum</name>
    <name type="common">Aureobasidium pullulans var. melanogenum</name>
    <dbReference type="NCBI Taxonomy" id="46634"/>
    <lineage>
        <taxon>Eukaryota</taxon>
        <taxon>Fungi</taxon>
        <taxon>Dikarya</taxon>
        <taxon>Ascomycota</taxon>
        <taxon>Pezizomycotina</taxon>
        <taxon>Dothideomycetes</taxon>
        <taxon>Dothideomycetidae</taxon>
        <taxon>Dothideales</taxon>
        <taxon>Saccotheciaceae</taxon>
        <taxon>Aureobasidium</taxon>
    </lineage>
</organism>
<comment type="caution">
    <text evidence="1">The sequence shown here is derived from an EMBL/GenBank/DDBJ whole genome shotgun (WGS) entry which is preliminary data.</text>
</comment>
<feature type="non-terminal residue" evidence="1">
    <location>
        <position position="1"/>
    </location>
</feature>
<keyword evidence="2" id="KW-1185">Reference proteome</keyword>